<evidence type="ECO:0000313" key="2">
    <source>
        <dbReference type="EMBL" id="MPM75791.1"/>
    </source>
</evidence>
<evidence type="ECO:0000256" key="1">
    <source>
        <dbReference type="SAM" id="MobiDB-lite"/>
    </source>
</evidence>
<proteinExistence type="predicted"/>
<dbReference type="EMBL" id="VSSQ01026865">
    <property type="protein sequence ID" value="MPM75791.1"/>
    <property type="molecule type" value="Genomic_DNA"/>
</dbReference>
<comment type="caution">
    <text evidence="2">The sequence shown here is derived from an EMBL/GenBank/DDBJ whole genome shotgun (WGS) entry which is preliminary data.</text>
</comment>
<gene>
    <name evidence="2" type="ORF">SDC9_122785</name>
</gene>
<dbReference type="AlphaFoldDB" id="A0A645CFW9"/>
<accession>A0A645CFW9</accession>
<name>A0A645CFW9_9ZZZZ</name>
<sequence>MHGRADAVPGVLAHDAQPASRMGGRCLDGGTDIAHPLGGRHRRDTVPHGFAGDLDQVGGLGSGPATDDEGSCRVTVPAVQDRTEIHRDDVTLGEPAVAGDAVHDLFVHRDAHGRRVGRDTEIGAVVQERTGGAVVAQHRAGDGVEVGGADTGPRRLPHGDECLCHHQTGLAHGLDLFGGFDLDAA</sequence>
<feature type="region of interest" description="Disordered" evidence="1">
    <location>
        <begin position="42"/>
        <end position="72"/>
    </location>
</feature>
<protein>
    <submittedName>
        <fullName evidence="2">Uncharacterized protein</fullName>
    </submittedName>
</protein>
<reference evidence="2" key="1">
    <citation type="submission" date="2019-08" db="EMBL/GenBank/DDBJ databases">
        <authorList>
            <person name="Kucharzyk K."/>
            <person name="Murdoch R.W."/>
            <person name="Higgins S."/>
            <person name="Loffler F."/>
        </authorList>
    </citation>
    <scope>NUCLEOTIDE SEQUENCE</scope>
</reference>
<organism evidence="2">
    <name type="scientific">bioreactor metagenome</name>
    <dbReference type="NCBI Taxonomy" id="1076179"/>
    <lineage>
        <taxon>unclassified sequences</taxon>
        <taxon>metagenomes</taxon>
        <taxon>ecological metagenomes</taxon>
    </lineage>
</organism>